<dbReference type="SUPFAM" id="SSF161098">
    <property type="entry name" value="MetI-like"/>
    <property type="match status" value="1"/>
</dbReference>
<keyword evidence="4 7" id="KW-0812">Transmembrane</keyword>
<evidence type="ECO:0000256" key="7">
    <source>
        <dbReference type="RuleBase" id="RU363032"/>
    </source>
</evidence>
<dbReference type="InterPro" id="IPR000515">
    <property type="entry name" value="MetI-like"/>
</dbReference>
<dbReference type="eggNOG" id="COG1173">
    <property type="taxonomic scope" value="Bacteria"/>
</dbReference>
<feature type="transmembrane region" description="Helical" evidence="7">
    <location>
        <begin position="102"/>
        <end position="125"/>
    </location>
</feature>
<evidence type="ECO:0000256" key="3">
    <source>
        <dbReference type="ARBA" id="ARBA00022475"/>
    </source>
</evidence>
<dbReference type="InterPro" id="IPR035906">
    <property type="entry name" value="MetI-like_sf"/>
</dbReference>
<keyword evidence="3" id="KW-1003">Cell membrane</keyword>
<organism evidence="9 10">
    <name type="scientific">Thermomicrobium roseum (strain ATCC 27502 / DSM 5159 / P-2)</name>
    <dbReference type="NCBI Taxonomy" id="309801"/>
    <lineage>
        <taxon>Bacteria</taxon>
        <taxon>Pseudomonadati</taxon>
        <taxon>Thermomicrobiota</taxon>
        <taxon>Thermomicrobia</taxon>
        <taxon>Thermomicrobiales</taxon>
        <taxon>Thermomicrobiaceae</taxon>
        <taxon>Thermomicrobium</taxon>
    </lineage>
</organism>
<evidence type="ECO:0000313" key="10">
    <source>
        <dbReference type="Proteomes" id="UP000000447"/>
    </source>
</evidence>
<evidence type="ECO:0000256" key="5">
    <source>
        <dbReference type="ARBA" id="ARBA00022989"/>
    </source>
</evidence>
<feature type="transmembrane region" description="Helical" evidence="7">
    <location>
        <begin position="146"/>
        <end position="171"/>
    </location>
</feature>
<feature type="transmembrane region" description="Helical" evidence="7">
    <location>
        <begin position="31"/>
        <end position="53"/>
    </location>
</feature>
<dbReference type="GO" id="GO:0005886">
    <property type="term" value="C:plasma membrane"/>
    <property type="evidence" value="ECO:0007669"/>
    <property type="project" value="UniProtKB-SubCell"/>
</dbReference>
<gene>
    <name evidence="9" type="ordered locus">trd_1840</name>
</gene>
<evidence type="ECO:0000256" key="4">
    <source>
        <dbReference type="ARBA" id="ARBA00022692"/>
    </source>
</evidence>
<evidence type="ECO:0000256" key="1">
    <source>
        <dbReference type="ARBA" id="ARBA00004651"/>
    </source>
</evidence>
<keyword evidence="10" id="KW-1185">Reference proteome</keyword>
<dbReference type="PANTHER" id="PTHR43386:SF25">
    <property type="entry name" value="PEPTIDE ABC TRANSPORTER PERMEASE PROTEIN"/>
    <property type="match status" value="1"/>
</dbReference>
<name>B9L1U0_THERP</name>
<keyword evidence="5 7" id="KW-1133">Transmembrane helix</keyword>
<evidence type="ECO:0000256" key="6">
    <source>
        <dbReference type="ARBA" id="ARBA00023136"/>
    </source>
</evidence>
<dbReference type="InterPro" id="IPR050366">
    <property type="entry name" value="BP-dependent_transpt_permease"/>
</dbReference>
<dbReference type="Gene3D" id="1.10.3720.10">
    <property type="entry name" value="MetI-like"/>
    <property type="match status" value="1"/>
</dbReference>
<dbReference type="AlphaFoldDB" id="B9L1U0"/>
<keyword evidence="2 7" id="KW-0813">Transport</keyword>
<evidence type="ECO:0000256" key="2">
    <source>
        <dbReference type="ARBA" id="ARBA00022448"/>
    </source>
</evidence>
<dbReference type="STRING" id="309801.trd_1840"/>
<dbReference type="OrthoDB" id="9776213at2"/>
<sequence length="301" mass="31938">MVVSTPLRRSGSRAGLPVVPRRTRARPDWPLTSLLAVVWLVGISVAALAVPLLPLPDPSTQDLLARLQPPVGFGGTLAHPLGTDQLGRDLASRILAGTRVSLSLALVGVIISAVVGTSLGIIAGYRRGLPDHVISLSIDVQLAVPFIVLALIALTLFGTGLTVLIILLGLSGWEQYARIARANTLRLRNELFVVAAQAAGASPARILARHILPNEVAPLLVLMTLHLTSLVLLESSLSFLGIGVQPPTPSLGNILGDARNYLQIAWWLPVFPGAVLLAITLSFNELGDWLRDVTDPTTRGR</sequence>
<reference evidence="9 10" key="1">
    <citation type="journal article" date="2009" name="PLoS ONE">
        <title>Complete genome sequence of the aerobic CO-oxidizing thermophile Thermomicrobium roseum.</title>
        <authorList>
            <person name="Wu D."/>
            <person name="Raymond J."/>
            <person name="Wu M."/>
            <person name="Chatterji S."/>
            <person name="Ren Q."/>
            <person name="Graham J.E."/>
            <person name="Bryant D.A."/>
            <person name="Robb F."/>
            <person name="Colman A."/>
            <person name="Tallon L.J."/>
            <person name="Badger J.H."/>
            <person name="Madupu R."/>
            <person name="Ward N.L."/>
            <person name="Eisen J.A."/>
        </authorList>
    </citation>
    <scope>NUCLEOTIDE SEQUENCE [LARGE SCALE GENOMIC DNA]</scope>
    <source>
        <strain evidence="10">ATCC 27502 / DSM 5159 / P-2</strain>
    </source>
</reference>
<feature type="transmembrane region" description="Helical" evidence="7">
    <location>
        <begin position="220"/>
        <end position="244"/>
    </location>
</feature>
<dbReference type="GO" id="GO:0055085">
    <property type="term" value="P:transmembrane transport"/>
    <property type="evidence" value="ECO:0007669"/>
    <property type="project" value="InterPro"/>
</dbReference>
<dbReference type="EMBL" id="CP001275">
    <property type="protein sequence ID" value="ACM04636.1"/>
    <property type="molecule type" value="Genomic_DNA"/>
</dbReference>
<accession>B9L1U0</accession>
<dbReference type="KEGG" id="tro:trd_1840"/>
<dbReference type="PROSITE" id="PS50928">
    <property type="entry name" value="ABC_TM1"/>
    <property type="match status" value="1"/>
</dbReference>
<dbReference type="RefSeq" id="WP_015922782.1">
    <property type="nucleotide sequence ID" value="NC_011959.1"/>
</dbReference>
<evidence type="ECO:0000313" key="9">
    <source>
        <dbReference type="EMBL" id="ACM04636.1"/>
    </source>
</evidence>
<protein>
    <submittedName>
        <fullName evidence="9">Dipeptide transport system permease protein dppC</fullName>
    </submittedName>
</protein>
<keyword evidence="6 7" id="KW-0472">Membrane</keyword>
<dbReference type="Proteomes" id="UP000000447">
    <property type="component" value="Chromosome"/>
</dbReference>
<dbReference type="Pfam" id="PF00528">
    <property type="entry name" value="BPD_transp_1"/>
    <property type="match status" value="1"/>
</dbReference>
<comment type="similarity">
    <text evidence="7">Belongs to the binding-protein-dependent transport system permease family.</text>
</comment>
<dbReference type="CDD" id="cd06261">
    <property type="entry name" value="TM_PBP2"/>
    <property type="match status" value="1"/>
</dbReference>
<evidence type="ECO:0000259" key="8">
    <source>
        <dbReference type="PROSITE" id="PS50928"/>
    </source>
</evidence>
<dbReference type="PANTHER" id="PTHR43386">
    <property type="entry name" value="OLIGOPEPTIDE TRANSPORT SYSTEM PERMEASE PROTEIN APPC"/>
    <property type="match status" value="1"/>
</dbReference>
<proteinExistence type="inferred from homology"/>
<dbReference type="HOGENOM" id="CLU_028518_1_1_0"/>
<feature type="transmembrane region" description="Helical" evidence="7">
    <location>
        <begin position="264"/>
        <end position="283"/>
    </location>
</feature>
<comment type="subcellular location">
    <subcellularLocation>
        <location evidence="1 7">Cell membrane</location>
        <topology evidence="1 7">Multi-pass membrane protein</topology>
    </subcellularLocation>
</comment>
<feature type="domain" description="ABC transmembrane type-1" evidence="8">
    <location>
        <begin position="98"/>
        <end position="287"/>
    </location>
</feature>